<feature type="transmembrane region" description="Helical" evidence="6">
    <location>
        <begin position="293"/>
        <end position="315"/>
    </location>
</feature>
<proteinExistence type="predicted"/>
<comment type="subcellular location">
    <subcellularLocation>
        <location evidence="1">Cell membrane</location>
        <topology evidence="1">Multi-pass membrane protein</topology>
    </subcellularLocation>
</comment>
<dbReference type="PANTHER" id="PTHR43124">
    <property type="entry name" value="PURINE EFFLUX PUMP PBUE"/>
    <property type="match status" value="1"/>
</dbReference>
<dbReference type="PROSITE" id="PS50850">
    <property type="entry name" value="MFS"/>
    <property type="match status" value="1"/>
</dbReference>
<keyword evidence="3 6" id="KW-0812">Transmembrane</keyword>
<feature type="domain" description="Major facilitator superfamily (MFS) profile" evidence="7">
    <location>
        <begin position="18"/>
        <end position="411"/>
    </location>
</feature>
<dbReference type="InterPro" id="IPR050189">
    <property type="entry name" value="MFS_Efflux_Transporters"/>
</dbReference>
<name>A0A0F9PUW4_9ZZZZ</name>
<keyword evidence="5 6" id="KW-0472">Membrane</keyword>
<sequence length="411" mass="46436">MINKKASSEEIDKIKRRNLGALFFCNLLFGIGGGMFNIVYQPFVLDLTNSILITGIIITIGGIVQFLPLPFIGRISDRIGRKKLILGGISFYITGLLFLIFSNSTFIAFVVIGMVLYFLGVAMHSVNINIFVSENSDKSKGLLYGLMFFSYFGGTIFGSFFVLIGKALDTRFFFQIFIYLLIIEASIIIFVISEKFHPHKNPKINSNNTDTSRQSVWRKIMQTPKNKAILIFFSLDLFIYSIGLSIYSAGLRDFYHITREELALITIVFNFSNMLFQIPGGHLADKIGKKKSLILSQVFGLVFFFLNILAFFIWVGGFEAILMPALIISHIPFAMSVCTFIPSEQLSLTDLDDTRKAESYGIVGFIRGIGFIPTGYIGGFLMENVNYVAPLIISFVLIFLEIWYLFKYFQD</sequence>
<organism evidence="8">
    <name type="scientific">marine sediment metagenome</name>
    <dbReference type="NCBI Taxonomy" id="412755"/>
    <lineage>
        <taxon>unclassified sequences</taxon>
        <taxon>metagenomes</taxon>
        <taxon>ecological metagenomes</taxon>
    </lineage>
</organism>
<accession>A0A0F9PUW4</accession>
<feature type="transmembrane region" description="Helical" evidence="6">
    <location>
        <begin position="228"/>
        <end position="250"/>
    </location>
</feature>
<feature type="transmembrane region" description="Helical" evidence="6">
    <location>
        <begin position="262"/>
        <end position="281"/>
    </location>
</feature>
<feature type="transmembrane region" description="Helical" evidence="6">
    <location>
        <begin position="21"/>
        <end position="39"/>
    </location>
</feature>
<dbReference type="Pfam" id="PF07690">
    <property type="entry name" value="MFS_1"/>
    <property type="match status" value="1"/>
</dbReference>
<protein>
    <recommendedName>
        <fullName evidence="7">Major facilitator superfamily (MFS) profile domain-containing protein</fullName>
    </recommendedName>
</protein>
<evidence type="ECO:0000256" key="4">
    <source>
        <dbReference type="ARBA" id="ARBA00022989"/>
    </source>
</evidence>
<feature type="transmembrane region" description="Helical" evidence="6">
    <location>
        <begin position="387"/>
        <end position="406"/>
    </location>
</feature>
<dbReference type="InterPro" id="IPR005829">
    <property type="entry name" value="Sugar_transporter_CS"/>
</dbReference>
<dbReference type="PANTHER" id="PTHR43124:SF3">
    <property type="entry name" value="CHLORAMPHENICOL EFFLUX PUMP RV0191"/>
    <property type="match status" value="1"/>
</dbReference>
<evidence type="ECO:0000256" key="6">
    <source>
        <dbReference type="SAM" id="Phobius"/>
    </source>
</evidence>
<keyword evidence="2" id="KW-1003">Cell membrane</keyword>
<dbReference type="AlphaFoldDB" id="A0A0F9PUW4"/>
<evidence type="ECO:0000256" key="2">
    <source>
        <dbReference type="ARBA" id="ARBA00022475"/>
    </source>
</evidence>
<feature type="transmembrane region" description="Helical" evidence="6">
    <location>
        <begin position="84"/>
        <end position="101"/>
    </location>
</feature>
<comment type="caution">
    <text evidence="8">The sequence shown here is derived from an EMBL/GenBank/DDBJ whole genome shotgun (WGS) entry which is preliminary data.</text>
</comment>
<feature type="transmembrane region" description="Helical" evidence="6">
    <location>
        <begin position="321"/>
        <end position="341"/>
    </location>
</feature>
<feature type="transmembrane region" description="Helical" evidence="6">
    <location>
        <begin position="362"/>
        <end position="381"/>
    </location>
</feature>
<evidence type="ECO:0000313" key="8">
    <source>
        <dbReference type="EMBL" id="KKN33984.1"/>
    </source>
</evidence>
<dbReference type="GO" id="GO:0022857">
    <property type="term" value="F:transmembrane transporter activity"/>
    <property type="evidence" value="ECO:0007669"/>
    <property type="project" value="InterPro"/>
</dbReference>
<evidence type="ECO:0000259" key="7">
    <source>
        <dbReference type="PROSITE" id="PS50850"/>
    </source>
</evidence>
<feature type="transmembrane region" description="Helical" evidence="6">
    <location>
        <begin position="107"/>
        <end position="130"/>
    </location>
</feature>
<feature type="transmembrane region" description="Helical" evidence="6">
    <location>
        <begin position="142"/>
        <end position="164"/>
    </location>
</feature>
<dbReference type="InterPro" id="IPR036259">
    <property type="entry name" value="MFS_trans_sf"/>
</dbReference>
<reference evidence="8" key="1">
    <citation type="journal article" date="2015" name="Nature">
        <title>Complex archaea that bridge the gap between prokaryotes and eukaryotes.</title>
        <authorList>
            <person name="Spang A."/>
            <person name="Saw J.H."/>
            <person name="Jorgensen S.L."/>
            <person name="Zaremba-Niedzwiedzka K."/>
            <person name="Martijn J."/>
            <person name="Lind A.E."/>
            <person name="van Eijk R."/>
            <person name="Schleper C."/>
            <person name="Guy L."/>
            <person name="Ettema T.J."/>
        </authorList>
    </citation>
    <scope>NUCLEOTIDE SEQUENCE</scope>
</reference>
<feature type="transmembrane region" description="Helical" evidence="6">
    <location>
        <begin position="51"/>
        <end position="72"/>
    </location>
</feature>
<dbReference type="GO" id="GO:0005886">
    <property type="term" value="C:plasma membrane"/>
    <property type="evidence" value="ECO:0007669"/>
    <property type="project" value="UniProtKB-SubCell"/>
</dbReference>
<dbReference type="EMBL" id="LAZR01002136">
    <property type="protein sequence ID" value="KKN33984.1"/>
    <property type="molecule type" value="Genomic_DNA"/>
</dbReference>
<gene>
    <name evidence="8" type="ORF">LCGC14_0798360</name>
</gene>
<evidence type="ECO:0000256" key="1">
    <source>
        <dbReference type="ARBA" id="ARBA00004651"/>
    </source>
</evidence>
<evidence type="ECO:0000256" key="5">
    <source>
        <dbReference type="ARBA" id="ARBA00023136"/>
    </source>
</evidence>
<dbReference type="InterPro" id="IPR011701">
    <property type="entry name" value="MFS"/>
</dbReference>
<keyword evidence="4 6" id="KW-1133">Transmembrane helix</keyword>
<feature type="transmembrane region" description="Helical" evidence="6">
    <location>
        <begin position="176"/>
        <end position="193"/>
    </location>
</feature>
<dbReference type="InterPro" id="IPR020846">
    <property type="entry name" value="MFS_dom"/>
</dbReference>
<dbReference type="Gene3D" id="1.20.1250.20">
    <property type="entry name" value="MFS general substrate transporter like domains"/>
    <property type="match status" value="2"/>
</dbReference>
<dbReference type="PROSITE" id="PS00216">
    <property type="entry name" value="SUGAR_TRANSPORT_1"/>
    <property type="match status" value="1"/>
</dbReference>
<dbReference type="SUPFAM" id="SSF103473">
    <property type="entry name" value="MFS general substrate transporter"/>
    <property type="match status" value="1"/>
</dbReference>
<evidence type="ECO:0000256" key="3">
    <source>
        <dbReference type="ARBA" id="ARBA00022692"/>
    </source>
</evidence>